<organism evidence="3 4">
    <name type="scientific">Brevibacillus porteri</name>
    <dbReference type="NCBI Taxonomy" id="2126350"/>
    <lineage>
        <taxon>Bacteria</taxon>
        <taxon>Bacillati</taxon>
        <taxon>Bacillota</taxon>
        <taxon>Bacilli</taxon>
        <taxon>Bacillales</taxon>
        <taxon>Paenibacillaceae</taxon>
        <taxon>Brevibacillus</taxon>
    </lineage>
</organism>
<dbReference type="CDD" id="cd00093">
    <property type="entry name" value="HTH_XRE"/>
    <property type="match status" value="1"/>
</dbReference>
<comment type="caution">
    <text evidence="3">The sequence shown here is derived from an EMBL/GenBank/DDBJ whole genome shotgun (WGS) entry which is preliminary data.</text>
</comment>
<evidence type="ECO:0000256" key="1">
    <source>
        <dbReference type="ARBA" id="ARBA00023125"/>
    </source>
</evidence>
<evidence type="ECO:0000313" key="3">
    <source>
        <dbReference type="EMBL" id="PSK06317.1"/>
    </source>
</evidence>
<keyword evidence="4" id="KW-1185">Reference proteome</keyword>
<proteinExistence type="predicted"/>
<protein>
    <recommendedName>
        <fullName evidence="2">HTH cro/C1-type domain-containing protein</fullName>
    </recommendedName>
</protein>
<dbReference type="PANTHER" id="PTHR46797">
    <property type="entry name" value="HTH-TYPE TRANSCRIPTIONAL REGULATOR"/>
    <property type="match status" value="1"/>
</dbReference>
<dbReference type="SUPFAM" id="SSF47413">
    <property type="entry name" value="lambda repressor-like DNA-binding domains"/>
    <property type="match status" value="1"/>
</dbReference>
<dbReference type="InterPro" id="IPR010982">
    <property type="entry name" value="Lambda_DNA-bd_dom_sf"/>
</dbReference>
<dbReference type="GeneID" id="95753126"/>
<evidence type="ECO:0000313" key="4">
    <source>
        <dbReference type="Proteomes" id="UP000241645"/>
    </source>
</evidence>
<accession>A0ABX5FJF7</accession>
<dbReference type="RefSeq" id="WP_106835877.1">
    <property type="nucleotide sequence ID" value="NZ_JARMEW010000063.1"/>
</dbReference>
<evidence type="ECO:0000259" key="2">
    <source>
        <dbReference type="PROSITE" id="PS50943"/>
    </source>
</evidence>
<name>A0ABX5FJF7_9BACL</name>
<dbReference type="Proteomes" id="UP000241645">
    <property type="component" value="Unassembled WGS sequence"/>
</dbReference>
<dbReference type="Gene3D" id="1.10.260.40">
    <property type="entry name" value="lambda repressor-like DNA-binding domains"/>
    <property type="match status" value="1"/>
</dbReference>
<gene>
    <name evidence="3" type="ORF">C7R92_23820</name>
</gene>
<dbReference type="PANTHER" id="PTHR46797:SF1">
    <property type="entry name" value="METHYLPHOSPHONATE SYNTHASE"/>
    <property type="match status" value="1"/>
</dbReference>
<keyword evidence="1" id="KW-0238">DNA-binding</keyword>
<reference evidence="3 4" key="1">
    <citation type="submission" date="2018-03" db="EMBL/GenBank/DDBJ databases">
        <title>Brevisbacillus phylogenomics.</title>
        <authorList>
            <person name="Dunlap C."/>
        </authorList>
    </citation>
    <scope>NUCLEOTIDE SEQUENCE [LARGE SCALE GENOMIC DNA]</scope>
    <source>
        <strain evidence="3 4">NRRL B-41110</strain>
    </source>
</reference>
<dbReference type="InterPro" id="IPR001387">
    <property type="entry name" value="Cro/C1-type_HTH"/>
</dbReference>
<dbReference type="Pfam" id="PF01381">
    <property type="entry name" value="HTH_3"/>
    <property type="match status" value="1"/>
</dbReference>
<sequence>MTKQEVGAELKRLRKERGLSIYKLAIESGISHSYISQLERGIKEKPSPEILEKLATPLNVPYMQLMRIAGYSNQGDLDFQAMLDGLLKGILEVTDMGDSFPDSLLDKLNKLIPKYDSAFEDDFEFSPESLRKLISNSTWQQEWKYDLLIDVAVQTKIWRNEQIQREADIALDLVKVLEQKNITYCGHQLTDQDKQLITAYLDALFSGRISEK</sequence>
<feature type="domain" description="HTH cro/C1-type" evidence="2">
    <location>
        <begin position="10"/>
        <end position="65"/>
    </location>
</feature>
<dbReference type="InterPro" id="IPR050807">
    <property type="entry name" value="TransReg_Diox_bact_type"/>
</dbReference>
<dbReference type="PROSITE" id="PS50943">
    <property type="entry name" value="HTH_CROC1"/>
    <property type="match status" value="1"/>
</dbReference>
<dbReference type="EMBL" id="PXZO01000051">
    <property type="protein sequence ID" value="PSK06317.1"/>
    <property type="molecule type" value="Genomic_DNA"/>
</dbReference>
<dbReference type="SMART" id="SM00530">
    <property type="entry name" value="HTH_XRE"/>
    <property type="match status" value="1"/>
</dbReference>